<dbReference type="PANTHER" id="PTHR33408">
    <property type="entry name" value="TRANSPOSASE"/>
    <property type="match status" value="1"/>
</dbReference>
<accession>A0A0F9GVP2</accession>
<dbReference type="Pfam" id="PF05598">
    <property type="entry name" value="DUF772"/>
    <property type="match status" value="1"/>
</dbReference>
<protein>
    <recommendedName>
        <fullName evidence="1">Transposase InsH N-terminal domain-containing protein</fullName>
    </recommendedName>
</protein>
<dbReference type="InterPro" id="IPR008490">
    <property type="entry name" value="Transposase_InsH_N"/>
</dbReference>
<feature type="domain" description="Transposase InsH N-terminal" evidence="1">
    <location>
        <begin position="57"/>
        <end position="133"/>
    </location>
</feature>
<dbReference type="AlphaFoldDB" id="A0A0F9GVP2"/>
<evidence type="ECO:0000259" key="1">
    <source>
        <dbReference type="Pfam" id="PF05598"/>
    </source>
</evidence>
<gene>
    <name evidence="2" type="ORF">LCGC14_1780610</name>
</gene>
<organism evidence="2">
    <name type="scientific">marine sediment metagenome</name>
    <dbReference type="NCBI Taxonomy" id="412755"/>
    <lineage>
        <taxon>unclassified sequences</taxon>
        <taxon>metagenomes</taxon>
        <taxon>ecological metagenomes</taxon>
    </lineage>
</organism>
<proteinExistence type="predicted"/>
<evidence type="ECO:0000313" key="2">
    <source>
        <dbReference type="EMBL" id="KKM02819.1"/>
    </source>
</evidence>
<reference evidence="2" key="1">
    <citation type="journal article" date="2015" name="Nature">
        <title>Complex archaea that bridge the gap between prokaryotes and eukaryotes.</title>
        <authorList>
            <person name="Spang A."/>
            <person name="Saw J.H."/>
            <person name="Jorgensen S.L."/>
            <person name="Zaremba-Niedzwiedzka K."/>
            <person name="Martijn J."/>
            <person name="Lind A.E."/>
            <person name="van Eijk R."/>
            <person name="Schleper C."/>
            <person name="Guy L."/>
            <person name="Ettema T.J."/>
        </authorList>
    </citation>
    <scope>NUCLEOTIDE SEQUENCE</scope>
</reference>
<name>A0A0F9GVP2_9ZZZZ</name>
<comment type="caution">
    <text evidence="2">The sequence shown here is derived from an EMBL/GenBank/DDBJ whole genome shotgun (WGS) entry which is preliminary data.</text>
</comment>
<sequence>MIYKYYIPLYMTLSMESPYLESQGLQLIGDKIFIITDENGARVETKTFFALPFDLILQPFVEKLEALYEWKPGMSGMRPYSPIAIFKAILYAKLNKNMSDRELERNLLRNPHVAKALGFDKIPSHQTFSHFKRERLTIEFLEDIFNILRDYLVDLGVIDLSSVTIDSAPIIAFANLAKANREVKLDDLMANALVEDNLYQFLAYQLLGRLGYKTSLPEHVKKRLACLNMLVLYELGGFLSYAKVSKYLKKRKHVFLQQAVSSGAKLPSEPTFSNFRKRFQAAVETEEFIAFREYLERFFSDICCPYDCSVPLFFPTVFAILQTSCSLVDPDARLGYCAAKKQRFLGYRVQLLIDDKKNSP</sequence>
<dbReference type="EMBL" id="LAZR01016831">
    <property type="protein sequence ID" value="KKM02819.1"/>
    <property type="molecule type" value="Genomic_DNA"/>
</dbReference>